<evidence type="ECO:0000313" key="11">
    <source>
        <dbReference type="Proteomes" id="UP000050867"/>
    </source>
</evidence>
<evidence type="ECO:0000313" key="10">
    <source>
        <dbReference type="EMBL" id="KRV48432.1"/>
    </source>
</evidence>
<keyword evidence="7" id="KW-0411">Iron-sulfur</keyword>
<dbReference type="Gene3D" id="3.30.465.10">
    <property type="match status" value="1"/>
</dbReference>
<dbReference type="InterPro" id="IPR036318">
    <property type="entry name" value="FAD-bd_PCMH-like_sf"/>
</dbReference>
<keyword evidence="10" id="KW-0808">Transferase</keyword>
<evidence type="ECO:0000259" key="9">
    <source>
        <dbReference type="PROSITE" id="PS51387"/>
    </source>
</evidence>
<keyword evidence="11" id="KW-1185">Reference proteome</keyword>
<dbReference type="InterPro" id="IPR004017">
    <property type="entry name" value="Cys_rich_dom"/>
</dbReference>
<dbReference type="PROSITE" id="PS51387">
    <property type="entry name" value="FAD_PCMH"/>
    <property type="match status" value="1"/>
</dbReference>
<dbReference type="Pfam" id="PF01565">
    <property type="entry name" value="FAD_binding_4"/>
    <property type="match status" value="1"/>
</dbReference>
<dbReference type="Proteomes" id="UP000050867">
    <property type="component" value="Unassembled WGS sequence"/>
</dbReference>
<organism evidence="10 11">
    <name type="scientific">Wenjunlia vitaminophila</name>
    <name type="common">Streptomyces vitaminophilus</name>
    <dbReference type="NCBI Taxonomy" id="76728"/>
    <lineage>
        <taxon>Bacteria</taxon>
        <taxon>Bacillati</taxon>
        <taxon>Actinomycetota</taxon>
        <taxon>Actinomycetes</taxon>
        <taxon>Kitasatosporales</taxon>
        <taxon>Streptomycetaceae</taxon>
        <taxon>Wenjunlia</taxon>
    </lineage>
</organism>
<evidence type="ECO:0000256" key="5">
    <source>
        <dbReference type="ARBA" id="ARBA00023002"/>
    </source>
</evidence>
<evidence type="ECO:0000256" key="4">
    <source>
        <dbReference type="ARBA" id="ARBA00022827"/>
    </source>
</evidence>
<keyword evidence="6" id="KW-0408">Iron</keyword>
<feature type="domain" description="FAD-binding PCMH-type" evidence="9">
    <location>
        <begin position="60"/>
        <end position="294"/>
    </location>
</feature>
<dbReference type="Gene3D" id="3.30.70.2740">
    <property type="match status" value="1"/>
</dbReference>
<dbReference type="InterPro" id="IPR016167">
    <property type="entry name" value="FAD-bd_PCMH_sub1"/>
</dbReference>
<dbReference type="eggNOG" id="COG0277">
    <property type="taxonomic scope" value="Bacteria"/>
</dbReference>
<dbReference type="GO" id="GO:0032259">
    <property type="term" value="P:methylation"/>
    <property type="evidence" value="ECO:0007669"/>
    <property type="project" value="UniProtKB-KW"/>
</dbReference>
<dbReference type="InterPro" id="IPR017896">
    <property type="entry name" value="4Fe4S_Fe-S-bd"/>
</dbReference>
<protein>
    <submittedName>
        <fullName evidence="10">Dimethylmenaquinone methyltransferase</fullName>
    </submittedName>
</protein>
<dbReference type="EMBL" id="LLZU01000024">
    <property type="protein sequence ID" value="KRV48432.1"/>
    <property type="molecule type" value="Genomic_DNA"/>
</dbReference>
<dbReference type="InterPro" id="IPR016171">
    <property type="entry name" value="Vanillyl_alc_oxidase_C-sub2"/>
</dbReference>
<keyword evidence="10" id="KW-0489">Methyltransferase</keyword>
<evidence type="ECO:0000256" key="6">
    <source>
        <dbReference type="ARBA" id="ARBA00023004"/>
    </source>
</evidence>
<feature type="region of interest" description="Disordered" evidence="8">
    <location>
        <begin position="1"/>
        <end position="22"/>
    </location>
</feature>
<dbReference type="AlphaFoldDB" id="A0A0T6LQU9"/>
<dbReference type="InterPro" id="IPR016164">
    <property type="entry name" value="FAD-linked_Oxase-like_C"/>
</dbReference>
<comment type="caution">
    <text evidence="10">The sequence shown here is derived from an EMBL/GenBank/DDBJ whole genome shotgun (WGS) entry which is preliminary data.</text>
</comment>
<dbReference type="GO" id="GO:0071949">
    <property type="term" value="F:FAD binding"/>
    <property type="evidence" value="ECO:0007669"/>
    <property type="project" value="InterPro"/>
</dbReference>
<sequence length="1034" mass="113612">MKRQATRTVPIRAGAPSTGDGGVEQVNVMGLEERLRRHVRGEVRFDAGSRALYATDASNFRQEPIGVVIPRTLADVEATVAACRAYGAPLLPRGCGTSLSGETVNFAVVVDFSKYLHDVEWVDPRRRLARCLPGVVCDDLKAAASRHGLTWGPDPSTHQYCTIGGMLGNNSCGTHSVMAEFYGSGPRTSDNVEELEVMTYDGLRLTVGPTSEEELDRIIGEGGRRGEIYRGLRDLRDRYADLIRERMPDIPRRVSGYNLDELLPEKGCNVARALVGTEGTCVVVLGATLRLLPEPAARATVVLGYDDIVTAAEQCRKVMAHRPLACEAMDDTLIEDLRIEQQHLDELQLLPGGSAWLLVEFGGDDQSEADERVHALLDDLRRSDHRPPTDVRTYDDPARAAAVWHVREGGLGATAFPPDGRDHWPGWEDSAVSPERIGPYLRDLRKLYARHGLRGALYGHFGQGCVHSRISFDLRSAEGIATYRGFLEDAADLVASHGGTLSGEHGDGQQRAELLPRVYGDELVEAFREFKAVWDPGGRMNPGKVVDPYRLDEHLRLGTDYHPPQPATHFSYPDDGGSLAHAALRCVGVGKCRQPHDEGTMCPSFQVLREEKHTTRGRARLFHEMLAGDITTGGWRDHELYEALELCLSCKGCTHECPVHVDIPTLKAEFLAHYYSRRLRPRSAYAMGWIMHTARVASLAPSVANLAGQAPLLSRLVKLAGGVAPERQVPAFAATPFRRWFARHRPAHPAGPPVMLWPDTFNDHFTPQTSIAAVRVLEDAGFRVLLPDRWVCCGRPLYDYGFLGMATRLLRHDLQVLRPALQQGIPVVGLEPSCLAVFRDELPKLLPNDEDGQRLTGLAVQFSEVFARHAPNWRPPRVPGAALVHGHCHHKNGLGGMEAELRLLDRTGLDYTVPDTGCCGMAGSFGFEQGERHRVSVDCGERVLLPAVRDAAPDTFVVTNGFSCREQIRQETERRALHLADVLALALDRPDEDLGPLPERLLPDPAASPWRGAAVVAAAATALTAGGALRRLRP</sequence>
<dbReference type="GO" id="GO:0046872">
    <property type="term" value="F:metal ion binding"/>
    <property type="evidence" value="ECO:0007669"/>
    <property type="project" value="UniProtKB-KW"/>
</dbReference>
<gene>
    <name evidence="10" type="ORF">AQ490_04030</name>
</gene>
<dbReference type="InterPro" id="IPR017900">
    <property type="entry name" value="4Fe4S_Fe_S_CS"/>
</dbReference>
<dbReference type="eggNOG" id="COG0247">
    <property type="taxonomic scope" value="Bacteria"/>
</dbReference>
<keyword evidence="3" id="KW-0479">Metal-binding</keyword>
<evidence type="ECO:0000256" key="1">
    <source>
        <dbReference type="ARBA" id="ARBA00001974"/>
    </source>
</evidence>
<dbReference type="OrthoDB" id="9770306at2"/>
<dbReference type="Pfam" id="PF13183">
    <property type="entry name" value="Fer4_8"/>
    <property type="match status" value="1"/>
</dbReference>
<dbReference type="SUPFAM" id="SSF55103">
    <property type="entry name" value="FAD-linked oxidases, C-terminal domain"/>
    <property type="match status" value="1"/>
</dbReference>
<comment type="cofactor">
    <cofactor evidence="1">
        <name>FAD</name>
        <dbReference type="ChEBI" id="CHEBI:57692"/>
    </cofactor>
</comment>
<evidence type="ECO:0000256" key="3">
    <source>
        <dbReference type="ARBA" id="ARBA00022723"/>
    </source>
</evidence>
<dbReference type="PROSITE" id="PS00198">
    <property type="entry name" value="4FE4S_FER_1"/>
    <property type="match status" value="1"/>
</dbReference>
<name>A0A0T6LQU9_WENVI</name>
<dbReference type="PANTHER" id="PTHR11748">
    <property type="entry name" value="D-LACTATE DEHYDROGENASE"/>
    <property type="match status" value="1"/>
</dbReference>
<dbReference type="GO" id="GO:0008720">
    <property type="term" value="F:D-lactate dehydrogenase (NAD+) activity"/>
    <property type="evidence" value="ECO:0007669"/>
    <property type="project" value="TreeGrafter"/>
</dbReference>
<dbReference type="Pfam" id="PF02913">
    <property type="entry name" value="FAD-oxidase_C"/>
    <property type="match status" value="1"/>
</dbReference>
<dbReference type="GO" id="GO:0051536">
    <property type="term" value="F:iron-sulfur cluster binding"/>
    <property type="evidence" value="ECO:0007669"/>
    <property type="project" value="UniProtKB-KW"/>
</dbReference>
<dbReference type="Gene3D" id="1.10.45.10">
    <property type="entry name" value="Vanillyl-alcohol Oxidase, Chain A, domain 4"/>
    <property type="match status" value="1"/>
</dbReference>
<keyword evidence="2" id="KW-0285">Flavoprotein</keyword>
<dbReference type="RefSeq" id="WP_018386291.1">
    <property type="nucleotide sequence ID" value="NZ_LLZU01000024.1"/>
</dbReference>
<dbReference type="SUPFAM" id="SSF46548">
    <property type="entry name" value="alpha-helical ferredoxin"/>
    <property type="match status" value="1"/>
</dbReference>
<accession>A0A0T6LQU9</accession>
<dbReference type="Pfam" id="PF02754">
    <property type="entry name" value="CCG"/>
    <property type="match status" value="1"/>
</dbReference>
<dbReference type="InterPro" id="IPR006094">
    <property type="entry name" value="Oxid_FAD_bind_N"/>
</dbReference>
<dbReference type="InterPro" id="IPR016169">
    <property type="entry name" value="FAD-bd_PCMH_sub2"/>
</dbReference>
<dbReference type="InterPro" id="IPR016166">
    <property type="entry name" value="FAD-bd_PCMH"/>
</dbReference>
<dbReference type="GO" id="GO:0004458">
    <property type="term" value="F:D-lactate dehydrogenase (cytochrome) activity"/>
    <property type="evidence" value="ECO:0007669"/>
    <property type="project" value="TreeGrafter"/>
</dbReference>
<dbReference type="PANTHER" id="PTHR11748:SF119">
    <property type="entry name" value="D-2-HYDROXYGLUTARATE DEHYDROGENASE"/>
    <property type="match status" value="1"/>
</dbReference>
<proteinExistence type="predicted"/>
<dbReference type="GO" id="GO:1903457">
    <property type="term" value="P:lactate catabolic process"/>
    <property type="evidence" value="ECO:0007669"/>
    <property type="project" value="TreeGrafter"/>
</dbReference>
<evidence type="ECO:0000256" key="2">
    <source>
        <dbReference type="ARBA" id="ARBA00022630"/>
    </source>
</evidence>
<keyword evidence="4" id="KW-0274">FAD</keyword>
<keyword evidence="5" id="KW-0560">Oxidoreductase</keyword>
<dbReference type="STRING" id="76728.AQ490_04030"/>
<dbReference type="GO" id="GO:0008168">
    <property type="term" value="F:methyltransferase activity"/>
    <property type="evidence" value="ECO:0007669"/>
    <property type="project" value="UniProtKB-KW"/>
</dbReference>
<dbReference type="SUPFAM" id="SSF56176">
    <property type="entry name" value="FAD-binding/transporter-associated domain-like"/>
    <property type="match status" value="1"/>
</dbReference>
<evidence type="ECO:0000256" key="7">
    <source>
        <dbReference type="ARBA" id="ARBA00023014"/>
    </source>
</evidence>
<dbReference type="InterPro" id="IPR004113">
    <property type="entry name" value="FAD-bd_oxidored_4_C"/>
</dbReference>
<reference evidence="10 11" key="1">
    <citation type="submission" date="2015-10" db="EMBL/GenBank/DDBJ databases">
        <title>Draft genome sequence of pyrrolomycin-producing Streptomyces vitaminophilus.</title>
        <authorList>
            <person name="Graham D.E."/>
            <person name="Mahan K.M."/>
            <person name="Klingeman D.M."/>
            <person name="Hettich R.L."/>
            <person name="Parry R.J."/>
        </authorList>
    </citation>
    <scope>NUCLEOTIDE SEQUENCE [LARGE SCALE GENOMIC DNA]</scope>
    <source>
        <strain evidence="10 11">ATCC 31673</strain>
    </source>
</reference>
<dbReference type="Gene3D" id="3.30.70.2190">
    <property type="match status" value="1"/>
</dbReference>
<evidence type="ECO:0000256" key="8">
    <source>
        <dbReference type="SAM" id="MobiDB-lite"/>
    </source>
</evidence>
<dbReference type="Gene3D" id="3.30.43.10">
    <property type="entry name" value="Uridine Diphospho-n-acetylenolpyruvylglucosamine Reductase, domain 2"/>
    <property type="match status" value="1"/>
</dbReference>